<dbReference type="NCBIfam" id="TIGR03557">
    <property type="entry name" value="F420_G6P_family"/>
    <property type="match status" value="1"/>
</dbReference>
<dbReference type="SUPFAM" id="SSF51679">
    <property type="entry name" value="Bacterial luciferase-like"/>
    <property type="match status" value="1"/>
</dbReference>
<dbReference type="RefSeq" id="WP_111250975.1">
    <property type="nucleotide sequence ID" value="NZ_QKWH01000005.1"/>
</dbReference>
<evidence type="ECO:0000313" key="3">
    <source>
        <dbReference type="EMBL" id="PZR53184.1"/>
    </source>
</evidence>
<protein>
    <submittedName>
        <fullName evidence="3">LLM class F420-dependent oxidoreductase</fullName>
    </submittedName>
</protein>
<dbReference type="NCBIfam" id="TIGR03885">
    <property type="entry name" value="flavin_revert"/>
    <property type="match status" value="1"/>
</dbReference>
<dbReference type="InterPro" id="IPR023907">
    <property type="entry name" value="Non-F420_Flavin_OxRdtase"/>
</dbReference>
<dbReference type="Proteomes" id="UP000248783">
    <property type="component" value="Unassembled WGS sequence"/>
</dbReference>
<gene>
    <name evidence="3" type="ORF">DNL40_09360</name>
</gene>
<dbReference type="PANTHER" id="PTHR43244">
    <property type="match status" value="1"/>
</dbReference>
<dbReference type="PANTHER" id="PTHR43244:SF1">
    <property type="entry name" value="5,10-METHYLENETETRAHYDROMETHANOPTERIN REDUCTASE"/>
    <property type="match status" value="1"/>
</dbReference>
<proteinExistence type="predicted"/>
<keyword evidence="1" id="KW-0560">Oxidoreductase</keyword>
<evidence type="ECO:0000256" key="1">
    <source>
        <dbReference type="ARBA" id="ARBA00023002"/>
    </source>
</evidence>
<evidence type="ECO:0000259" key="2">
    <source>
        <dbReference type="Pfam" id="PF00296"/>
    </source>
</evidence>
<reference evidence="3 4" key="1">
    <citation type="submission" date="2018-06" db="EMBL/GenBank/DDBJ databases">
        <title>Whole genome sequencing of a novel hydrocarbon degrading bacterial strain, PW21 isolated from oil contaminated produced water sample.</title>
        <authorList>
            <person name="Nagkirti P."/>
            <person name="Shaikh A."/>
            <person name="Gowdaman V."/>
            <person name="Engineer A.E."/>
            <person name="Dagar S."/>
            <person name="Dhakephalkar P.K."/>
        </authorList>
    </citation>
    <scope>NUCLEOTIDE SEQUENCE [LARGE SCALE GENOMIC DNA]</scope>
    <source>
        <strain evidence="3 4">PW21</strain>
    </source>
</reference>
<organism evidence="3 4">
    <name type="scientific">Xylanimonas oleitrophica</name>
    <dbReference type="NCBI Taxonomy" id="2607479"/>
    <lineage>
        <taxon>Bacteria</taxon>
        <taxon>Bacillati</taxon>
        <taxon>Actinomycetota</taxon>
        <taxon>Actinomycetes</taxon>
        <taxon>Micrococcales</taxon>
        <taxon>Promicromonosporaceae</taxon>
        <taxon>Xylanimonas</taxon>
    </lineage>
</organism>
<feature type="domain" description="Luciferase-like" evidence="2">
    <location>
        <begin position="9"/>
        <end position="237"/>
    </location>
</feature>
<dbReference type="Pfam" id="PF00296">
    <property type="entry name" value="Bac_luciferase"/>
    <property type="match status" value="1"/>
</dbReference>
<dbReference type="InterPro" id="IPR050564">
    <property type="entry name" value="F420-G6PD/mer"/>
</dbReference>
<dbReference type="EMBL" id="QKWH01000005">
    <property type="protein sequence ID" value="PZR53184.1"/>
    <property type="molecule type" value="Genomic_DNA"/>
</dbReference>
<keyword evidence="4" id="KW-1185">Reference proteome</keyword>
<name>A0A2W5Y566_9MICO</name>
<dbReference type="InterPro" id="IPR011251">
    <property type="entry name" value="Luciferase-like_dom"/>
</dbReference>
<dbReference type="Gene3D" id="3.20.20.30">
    <property type="entry name" value="Luciferase-like domain"/>
    <property type="match status" value="1"/>
</dbReference>
<accession>A0A2W5Y566</accession>
<comment type="caution">
    <text evidence="3">The sequence shown here is derived from an EMBL/GenBank/DDBJ whole genome shotgun (WGS) entry which is preliminary data.</text>
</comment>
<dbReference type="GO" id="GO:0016705">
    <property type="term" value="F:oxidoreductase activity, acting on paired donors, with incorporation or reduction of molecular oxygen"/>
    <property type="evidence" value="ECO:0007669"/>
    <property type="project" value="InterPro"/>
</dbReference>
<dbReference type="InterPro" id="IPR036661">
    <property type="entry name" value="Luciferase-like_sf"/>
</dbReference>
<sequence>MTIIGFHASHEQMHPSDLLRAVQRAEEAGFDAAMCSDHLAPWSRAQGHSGFTWSWLGAALATTSRLTFGTVTAPGQRYHPVVLAHALGTLAAMYPGRVWAAPGSGENLNEHVTGDPWPPKADRDERLRESVRVMRALLAGEEVTHEGHVTAHEARLWTLPEVPPMLVGPAITIETAVSHAAWADGLITTNQPLETLREMFGAYREAGGRGDLSVQVHLSWDQDLGVAERTAVEQWSANAVSPQQLADLPTPQAFEEASAGIGVEEVREVVHVTDSLEGLTDYLLSLLDVGADRVYLHHVSADLDVQERFVAACAEHVLPAVRGVTSTAGPAGSAGALGGTAGAAGAVGGSGLASGA</sequence>
<evidence type="ECO:0000313" key="4">
    <source>
        <dbReference type="Proteomes" id="UP000248783"/>
    </source>
</evidence>
<dbReference type="AlphaFoldDB" id="A0A2W5Y566"/>
<dbReference type="InterPro" id="IPR019945">
    <property type="entry name" value="F420_G6P_DH-rel"/>
</dbReference>